<evidence type="ECO:0000313" key="4">
    <source>
        <dbReference type="Proteomes" id="UP000530670"/>
    </source>
</evidence>
<dbReference type="GeneID" id="59305915"/>
<dbReference type="EMBL" id="JAAQRI010000138">
    <property type="protein sequence ID" value="KAF5633826.1"/>
    <property type="molecule type" value="Genomic_DNA"/>
</dbReference>
<dbReference type="GO" id="GO:0001716">
    <property type="term" value="F:L-amino-acid oxidase activity"/>
    <property type="evidence" value="ECO:0007669"/>
    <property type="project" value="TreeGrafter"/>
</dbReference>
<reference evidence="3 4" key="1">
    <citation type="submission" date="2020-05" db="EMBL/GenBank/DDBJ databases">
        <title>Identification and distribution of gene clusters putatively required for synthesis of sphingolipid metabolism inhibitors in phylogenetically diverse species of the filamentous fungus Fusarium.</title>
        <authorList>
            <person name="Kim H.-S."/>
            <person name="Busman M."/>
            <person name="Brown D.W."/>
            <person name="Divon H."/>
            <person name="Uhlig S."/>
            <person name="Proctor R.H."/>
        </authorList>
    </citation>
    <scope>NUCLEOTIDE SEQUENCE [LARGE SCALE GENOMIC DNA]</scope>
    <source>
        <strain evidence="3 4">NRRL 66243</strain>
    </source>
</reference>
<dbReference type="SUPFAM" id="SSF51905">
    <property type="entry name" value="FAD/NAD(P)-binding domain"/>
    <property type="match status" value="1"/>
</dbReference>
<dbReference type="Gene3D" id="3.90.660.10">
    <property type="match status" value="1"/>
</dbReference>
<organism evidence="3 4">
    <name type="scientific">Fusarium tjaetaba</name>
    <dbReference type="NCBI Taxonomy" id="1567544"/>
    <lineage>
        <taxon>Eukaryota</taxon>
        <taxon>Fungi</taxon>
        <taxon>Dikarya</taxon>
        <taxon>Ascomycota</taxon>
        <taxon>Pezizomycotina</taxon>
        <taxon>Sordariomycetes</taxon>
        <taxon>Hypocreomycetidae</taxon>
        <taxon>Hypocreales</taxon>
        <taxon>Nectriaceae</taxon>
        <taxon>Fusarium</taxon>
        <taxon>Fusarium fujikuroi species complex</taxon>
    </lineage>
</organism>
<keyword evidence="1" id="KW-0472">Membrane</keyword>
<feature type="transmembrane region" description="Helical" evidence="1">
    <location>
        <begin position="170"/>
        <end position="195"/>
    </location>
</feature>
<dbReference type="InterPro" id="IPR050281">
    <property type="entry name" value="Flavin_monoamine_oxidase"/>
</dbReference>
<dbReference type="GO" id="GO:0009063">
    <property type="term" value="P:amino acid catabolic process"/>
    <property type="evidence" value="ECO:0007669"/>
    <property type="project" value="TreeGrafter"/>
</dbReference>
<feature type="transmembrane region" description="Helical" evidence="1">
    <location>
        <begin position="46"/>
        <end position="68"/>
    </location>
</feature>
<proteinExistence type="predicted"/>
<evidence type="ECO:0000259" key="2">
    <source>
        <dbReference type="Pfam" id="PF01593"/>
    </source>
</evidence>
<feature type="transmembrane region" description="Helical" evidence="1">
    <location>
        <begin position="207"/>
        <end position="226"/>
    </location>
</feature>
<keyword evidence="4" id="KW-1185">Reference proteome</keyword>
<keyword evidence="1" id="KW-1133">Transmembrane helix</keyword>
<dbReference type="PANTHER" id="PTHR10742">
    <property type="entry name" value="FLAVIN MONOAMINE OXIDASE"/>
    <property type="match status" value="1"/>
</dbReference>
<dbReference type="SUPFAM" id="SSF54373">
    <property type="entry name" value="FAD-linked reductases, C-terminal domain"/>
    <property type="match status" value="1"/>
</dbReference>
<name>A0A8H5VSC8_9HYPO</name>
<dbReference type="OrthoDB" id="7777654at2759"/>
<dbReference type="InterPro" id="IPR002937">
    <property type="entry name" value="Amino_oxidase"/>
</dbReference>
<gene>
    <name evidence="3" type="ORF">FTJAE_6977</name>
</gene>
<feature type="domain" description="Amine oxidase" evidence="2">
    <location>
        <begin position="249"/>
        <end position="453"/>
    </location>
</feature>
<dbReference type="InterPro" id="IPR036188">
    <property type="entry name" value="FAD/NAD-bd_sf"/>
</dbReference>
<sequence length="482" mass="55392">MDSLFNAVTGIFQGLPDQLNYDTGMIGQVLSLGHAAYEALKKKHILILKALLTIFTITCAAASLKYAIDSARLAHYQLLLSEREFCEAHPQYREEGRCQDILAGDLPIRTGGCSGFETHVERIFSIFGPYKQEYSQCYEHVFGTAPWWHSRRGLYKMGLLRPIFWRFPDVYFIAFYLRGLVGYFWFLIGSIRFLFQKKRSNGRRITLGMLYFFIFVLPQMLSWLLLRAEHKSEKAPFKVTYEVTANSLKKSISSDYLILAIPYTVQRTIAKSKPFIPMQEMAVRDVRYVEVTKILLQYKKRWWEEVFTKHGQGLNGGLPSDLPIRYTMFPKTKDNTQFKHSNRGVIMAAYTFEQDATILGSLSPDRRIQIAAENLNRIFPGAKSLDLLEAWASQVFPADELAGGSAFCYFRPMQKTKFLDTMQKPDWENRVFFAGEQASFTHGWIQGAFEAGLDVFSKSGLLLLRTQAWEEPAQFLQNKADC</sequence>
<dbReference type="AlphaFoldDB" id="A0A8H5VSC8"/>
<dbReference type="PANTHER" id="PTHR10742:SF342">
    <property type="entry name" value="AMINE OXIDASE"/>
    <property type="match status" value="1"/>
</dbReference>
<protein>
    <submittedName>
        <fullName evidence="3">Amino-acid oxidase</fullName>
    </submittedName>
</protein>
<keyword evidence="1" id="KW-0812">Transmembrane</keyword>
<comment type="caution">
    <text evidence="3">The sequence shown here is derived from an EMBL/GenBank/DDBJ whole genome shotgun (WGS) entry which is preliminary data.</text>
</comment>
<evidence type="ECO:0000256" key="1">
    <source>
        <dbReference type="SAM" id="Phobius"/>
    </source>
</evidence>
<dbReference type="Gene3D" id="3.50.50.60">
    <property type="entry name" value="FAD/NAD(P)-binding domain"/>
    <property type="match status" value="1"/>
</dbReference>
<dbReference type="Pfam" id="PF01593">
    <property type="entry name" value="Amino_oxidase"/>
    <property type="match status" value="1"/>
</dbReference>
<evidence type="ECO:0000313" key="3">
    <source>
        <dbReference type="EMBL" id="KAF5633826.1"/>
    </source>
</evidence>
<dbReference type="RefSeq" id="XP_037205924.1">
    <property type="nucleotide sequence ID" value="XM_037353645.1"/>
</dbReference>
<accession>A0A8H5VSC8</accession>
<dbReference type="Proteomes" id="UP000530670">
    <property type="component" value="Unassembled WGS sequence"/>
</dbReference>